<sequence length="277" mass="29934">MPSYIPAAFAALFLMIGSTSGFTLQMSSSEPSRRAFLNKVAGTTAGVVGSTFLQTAEPANAFGGGLKTCNAKLASYGLPPIANVPSGFSPLVEVYGKGRNRTPLLVSFVHPLDWIVTLPSQDVNGEDGTIQAGEYAKGDTATFYILPDSGKVDNISEQPKDFFKNAISRAISQKGDSIYQDFKITKVEPVKGDYNNQQYVICDFKYTLLTGAGFEVDRQGVASVTSEGNAVEVLWTASTRQRYKKLEEGLRSIAGSFRVYSDGLNLSSERIAEPEYD</sequence>
<gene>
    <name evidence="2" type="ORF">DBRI1063_LOCUS13256</name>
</gene>
<evidence type="ECO:0000256" key="1">
    <source>
        <dbReference type="SAM" id="SignalP"/>
    </source>
</evidence>
<name>A0A6U3V0C4_9STRA</name>
<reference evidence="2" key="1">
    <citation type="submission" date="2021-01" db="EMBL/GenBank/DDBJ databases">
        <authorList>
            <person name="Corre E."/>
            <person name="Pelletier E."/>
            <person name="Niang G."/>
            <person name="Scheremetjew M."/>
            <person name="Finn R."/>
            <person name="Kale V."/>
            <person name="Holt S."/>
            <person name="Cochrane G."/>
            <person name="Meng A."/>
            <person name="Brown T."/>
            <person name="Cohen L."/>
        </authorList>
    </citation>
    <scope>NUCLEOTIDE SEQUENCE</scope>
    <source>
        <strain evidence="2">Pop2</strain>
    </source>
</reference>
<feature type="signal peptide" evidence="1">
    <location>
        <begin position="1"/>
        <end position="21"/>
    </location>
</feature>
<evidence type="ECO:0008006" key="3">
    <source>
        <dbReference type="Google" id="ProtNLM"/>
    </source>
</evidence>
<organism evidence="2">
    <name type="scientific">Ditylum brightwellii</name>
    <dbReference type="NCBI Taxonomy" id="49249"/>
    <lineage>
        <taxon>Eukaryota</taxon>
        <taxon>Sar</taxon>
        <taxon>Stramenopiles</taxon>
        <taxon>Ochrophyta</taxon>
        <taxon>Bacillariophyta</taxon>
        <taxon>Mediophyceae</taxon>
        <taxon>Lithodesmiophycidae</taxon>
        <taxon>Lithodesmiales</taxon>
        <taxon>Lithodesmiaceae</taxon>
        <taxon>Ditylum</taxon>
    </lineage>
</organism>
<feature type="chain" id="PRO_5030160206" description="PsbP C-terminal domain-containing protein" evidence="1">
    <location>
        <begin position="22"/>
        <end position="277"/>
    </location>
</feature>
<protein>
    <recommendedName>
        <fullName evidence="3">PsbP C-terminal domain-containing protein</fullName>
    </recommendedName>
</protein>
<evidence type="ECO:0000313" key="2">
    <source>
        <dbReference type="EMBL" id="CAD9334361.1"/>
    </source>
</evidence>
<proteinExistence type="predicted"/>
<accession>A0A6U3V0C4</accession>
<keyword evidence="1" id="KW-0732">Signal</keyword>
<dbReference type="EMBL" id="HBGN01020820">
    <property type="protein sequence ID" value="CAD9334361.1"/>
    <property type="molecule type" value="Transcribed_RNA"/>
</dbReference>
<dbReference type="AlphaFoldDB" id="A0A6U3V0C4"/>